<feature type="transmembrane region" description="Helical" evidence="1">
    <location>
        <begin position="88"/>
        <end position="109"/>
    </location>
</feature>
<evidence type="ECO:0000313" key="3">
    <source>
        <dbReference type="Proteomes" id="UP001177341"/>
    </source>
</evidence>
<evidence type="ECO:0000256" key="1">
    <source>
        <dbReference type="SAM" id="Phobius"/>
    </source>
</evidence>
<gene>
    <name evidence="2" type="ORF">Q8W30_09765</name>
</gene>
<keyword evidence="1" id="KW-0472">Membrane</keyword>
<dbReference type="EMBL" id="JAUYVO010000006">
    <property type="protein sequence ID" value="MDP2522853.1"/>
    <property type="molecule type" value="Genomic_DNA"/>
</dbReference>
<keyword evidence="1" id="KW-1133">Transmembrane helix</keyword>
<reference evidence="2" key="1">
    <citation type="submission" date="2023-07" db="EMBL/GenBank/DDBJ databases">
        <title>Genome content predicts the carbon catabolic preferences of heterotrophic bacteria.</title>
        <authorList>
            <person name="Gralka M."/>
        </authorList>
    </citation>
    <scope>NUCLEOTIDE SEQUENCE</scope>
    <source>
        <strain evidence="2">5G01</strain>
    </source>
</reference>
<feature type="transmembrane region" description="Helical" evidence="1">
    <location>
        <begin position="53"/>
        <end position="76"/>
    </location>
</feature>
<dbReference type="Proteomes" id="UP001177341">
    <property type="component" value="Unassembled WGS sequence"/>
</dbReference>
<sequence length="172" mass="19837">MSEAQQRGKGAISFIRLLVPPNSIVIIFAIMALLGASAMWLGGALYFESSQKFLTFFKTGFIAAFIQLGILTLFVVKMVRFRPRYRSWLCWASAFYLLIYVSLLVRAWFMNLPGELWYTVWGGASGFAWWVFQSQLMSRFLKGIENRYETIHGKNPFQELADHKAQKSKEKQ</sequence>
<keyword evidence="1" id="KW-0812">Transmembrane</keyword>
<name>A0ABT9EUW6_9GAMM</name>
<evidence type="ECO:0000313" key="2">
    <source>
        <dbReference type="EMBL" id="MDP2522853.1"/>
    </source>
</evidence>
<organism evidence="2 3">
    <name type="scientific">Neptunomonas phycophila</name>
    <dbReference type="NCBI Taxonomy" id="1572645"/>
    <lineage>
        <taxon>Bacteria</taxon>
        <taxon>Pseudomonadati</taxon>
        <taxon>Pseudomonadota</taxon>
        <taxon>Gammaproteobacteria</taxon>
        <taxon>Oceanospirillales</taxon>
        <taxon>Oceanospirillaceae</taxon>
        <taxon>Neptunomonas</taxon>
    </lineage>
</organism>
<accession>A0ABT9EUW6</accession>
<keyword evidence="3" id="KW-1185">Reference proteome</keyword>
<feature type="transmembrane region" description="Helical" evidence="1">
    <location>
        <begin position="115"/>
        <end position="132"/>
    </location>
</feature>
<dbReference type="RefSeq" id="WP_305450690.1">
    <property type="nucleotide sequence ID" value="NZ_JAUYVO010000006.1"/>
</dbReference>
<comment type="caution">
    <text evidence="2">The sequence shown here is derived from an EMBL/GenBank/DDBJ whole genome shotgun (WGS) entry which is preliminary data.</text>
</comment>
<proteinExistence type="predicted"/>
<protein>
    <submittedName>
        <fullName evidence="2">Uncharacterized protein</fullName>
    </submittedName>
</protein>